<dbReference type="PROSITE" id="PS51387">
    <property type="entry name" value="FAD_PCMH"/>
    <property type="match status" value="1"/>
</dbReference>
<dbReference type="Gene3D" id="3.30.465.10">
    <property type="match status" value="1"/>
</dbReference>
<evidence type="ECO:0000313" key="7">
    <source>
        <dbReference type="Proteomes" id="UP000093819"/>
    </source>
</evidence>
<evidence type="ECO:0000313" key="6">
    <source>
        <dbReference type="EMBL" id="OBK23835.1"/>
    </source>
</evidence>
<feature type="domain" description="FAD-binding PCMH-type" evidence="5">
    <location>
        <begin position="35"/>
        <end position="214"/>
    </location>
</feature>
<gene>
    <name evidence="6" type="ORF">A5635_18745</name>
</gene>
<keyword evidence="4" id="KW-0560">Oxidoreductase</keyword>
<proteinExistence type="predicted"/>
<dbReference type="PANTHER" id="PTHR42934:SF2">
    <property type="entry name" value="GLYCOLATE OXIDASE SUBUNIT GLCD"/>
    <property type="match status" value="1"/>
</dbReference>
<organism evidence="6 7">
    <name type="scientific">Mycobacterium asiaticum</name>
    <dbReference type="NCBI Taxonomy" id="1790"/>
    <lineage>
        <taxon>Bacteria</taxon>
        <taxon>Bacillati</taxon>
        <taxon>Actinomycetota</taxon>
        <taxon>Actinomycetes</taxon>
        <taxon>Mycobacteriales</taxon>
        <taxon>Mycobacteriaceae</taxon>
        <taxon>Mycobacterium</taxon>
    </lineage>
</organism>
<reference evidence="6 7" key="1">
    <citation type="submission" date="2016-06" db="EMBL/GenBank/DDBJ databases">
        <authorList>
            <person name="Kjaerup R.B."/>
            <person name="Dalgaard T.S."/>
            <person name="Juul-Madsen H.R."/>
        </authorList>
    </citation>
    <scope>NUCLEOTIDE SEQUENCE [LARGE SCALE GENOMIC DNA]</scope>
    <source>
        <strain evidence="6 7">1245335.1</strain>
    </source>
</reference>
<dbReference type="InterPro" id="IPR016169">
    <property type="entry name" value="FAD-bd_PCMH_sub2"/>
</dbReference>
<dbReference type="Gene3D" id="1.10.45.10">
    <property type="entry name" value="Vanillyl-alcohol Oxidase, Chain A, domain 4"/>
    <property type="match status" value="1"/>
</dbReference>
<sequence length="459" mass="47997">MSDMAARFAEIVGENNLLTGDAIPEDYSHDEELTQPPQAPAYLAKPASAEEVAQLLKTAAEHTIAVTARGSGCGLSGAARPEAGGLLISFERMNAVLEVDTTNQVAVVQPGVTLTELDAATDEFGLRYMVYPGELSSSVGGNVGTNAGGMRAVKYGVARHNVLGLQAVLPTGEIIRTGGKIAKVSTAYDLTQLIVGSEGTLALATEIIVRLHPRAAHSATVLAPFADFDQVMTAVPAILASGLSPYILEYIDNMTMAGLVHTQNLELGVPDRIRDSCAAYLVVALEGRTSDRLDEDVERTGELLAELGAADAYVLEGGAARRLVEAREKAFWTAKAVGADDIIDTVVPRSAMPKFLNAARDLAAAAGGAAAGCGHAGDGNVHLAILLKDSAKRKQLMTEIFALAMELGGAISGEHGLGRAKTPYYLKLEDPAKVALMRRIKQSFDPVGILNPGVVFGAG</sequence>
<dbReference type="FunFam" id="1.10.45.10:FF:000001">
    <property type="entry name" value="D-lactate dehydrogenase mitochondrial"/>
    <property type="match status" value="1"/>
</dbReference>
<evidence type="ECO:0000256" key="4">
    <source>
        <dbReference type="ARBA" id="ARBA00023002"/>
    </source>
</evidence>
<dbReference type="AlphaFoldDB" id="A0A1A3UAP6"/>
<dbReference type="InterPro" id="IPR004113">
    <property type="entry name" value="FAD-bd_oxidored_4_C"/>
</dbReference>
<accession>A0A1A3UAP6</accession>
<dbReference type="GO" id="GO:0016491">
    <property type="term" value="F:oxidoreductase activity"/>
    <property type="evidence" value="ECO:0007669"/>
    <property type="project" value="UniProtKB-KW"/>
</dbReference>
<dbReference type="PANTHER" id="PTHR42934">
    <property type="entry name" value="GLYCOLATE OXIDASE SUBUNIT GLCD"/>
    <property type="match status" value="1"/>
</dbReference>
<dbReference type="SUPFAM" id="SSF55103">
    <property type="entry name" value="FAD-linked oxidases, C-terminal domain"/>
    <property type="match status" value="1"/>
</dbReference>
<evidence type="ECO:0000256" key="1">
    <source>
        <dbReference type="ARBA" id="ARBA00001974"/>
    </source>
</evidence>
<dbReference type="InterPro" id="IPR016171">
    <property type="entry name" value="Vanillyl_alc_oxidase_C-sub2"/>
</dbReference>
<evidence type="ECO:0000256" key="3">
    <source>
        <dbReference type="ARBA" id="ARBA00022827"/>
    </source>
</evidence>
<dbReference type="Pfam" id="PF01565">
    <property type="entry name" value="FAD_binding_4"/>
    <property type="match status" value="1"/>
</dbReference>
<evidence type="ECO:0000259" key="5">
    <source>
        <dbReference type="PROSITE" id="PS51387"/>
    </source>
</evidence>
<keyword evidence="3" id="KW-0274">FAD</keyword>
<dbReference type="Gene3D" id="3.30.70.2740">
    <property type="match status" value="1"/>
</dbReference>
<dbReference type="InterPro" id="IPR051914">
    <property type="entry name" value="FAD-linked_OxidoTrans_Type4"/>
</dbReference>
<dbReference type="Proteomes" id="UP000093819">
    <property type="component" value="Unassembled WGS sequence"/>
</dbReference>
<protein>
    <submittedName>
        <fullName evidence="6">FAD-binding protein</fullName>
    </submittedName>
</protein>
<dbReference type="InterPro" id="IPR016166">
    <property type="entry name" value="FAD-bd_PCMH"/>
</dbReference>
<evidence type="ECO:0000256" key="2">
    <source>
        <dbReference type="ARBA" id="ARBA00022630"/>
    </source>
</evidence>
<dbReference type="InterPro" id="IPR006094">
    <property type="entry name" value="Oxid_FAD_bind_N"/>
</dbReference>
<keyword evidence="2" id="KW-0285">Flavoprotein</keyword>
<dbReference type="OrthoDB" id="9811557at2"/>
<dbReference type="EMBL" id="LZLR01000073">
    <property type="protein sequence ID" value="OBK23835.1"/>
    <property type="molecule type" value="Genomic_DNA"/>
</dbReference>
<comment type="cofactor">
    <cofactor evidence="1">
        <name>FAD</name>
        <dbReference type="ChEBI" id="CHEBI:57692"/>
    </cofactor>
</comment>
<dbReference type="RefSeq" id="WP_065034960.1">
    <property type="nucleotide sequence ID" value="NZ_LZLR01000073.1"/>
</dbReference>
<dbReference type="SUPFAM" id="SSF56176">
    <property type="entry name" value="FAD-binding/transporter-associated domain-like"/>
    <property type="match status" value="1"/>
</dbReference>
<comment type="caution">
    <text evidence="6">The sequence shown here is derived from an EMBL/GenBank/DDBJ whole genome shotgun (WGS) entry which is preliminary data.</text>
</comment>
<dbReference type="GO" id="GO:0071949">
    <property type="term" value="F:FAD binding"/>
    <property type="evidence" value="ECO:0007669"/>
    <property type="project" value="InterPro"/>
</dbReference>
<dbReference type="Pfam" id="PF02913">
    <property type="entry name" value="FAD-oxidase_C"/>
    <property type="match status" value="1"/>
</dbReference>
<dbReference type="InterPro" id="IPR036318">
    <property type="entry name" value="FAD-bd_PCMH-like_sf"/>
</dbReference>
<dbReference type="InterPro" id="IPR016164">
    <property type="entry name" value="FAD-linked_Oxase-like_C"/>
</dbReference>
<name>A0A1A3UAP6_MYCAS</name>